<proteinExistence type="inferred from homology"/>
<dbReference type="Proteomes" id="UP001210770">
    <property type="component" value="Chromosome"/>
</dbReference>
<comment type="cofactor">
    <cofactor evidence="1 12">
        <name>Mg(2+)</name>
        <dbReference type="ChEBI" id="CHEBI:18420"/>
    </cofactor>
</comment>
<sequence length="266" mass="28241">MMNTSDFDPDIRRVAHLMADAARQVILPYFRRLDLQADNKLGTGFDPVTEADRAAERAMRDILAAERPADGILGEEYGAQPGTSGLTWVLDPIDGTRGFLSGTPTWGVLIAVSDASGPFYGIIDQPYIGERFEGAPDGALLTGPHGSHPLQTRAARDLRQAIVFTTFPEVGSSEEGSAFRAVASQALLTRYGMDCYAYALVAAGQVDLVIEAGLNAYDIQAPIAVIQAAGGIVTDWQGNPVHEGGRALAAANRDIHAQALAVLSAY</sequence>
<dbReference type="GO" id="GO:0046872">
    <property type="term" value="F:metal ion binding"/>
    <property type="evidence" value="ECO:0007669"/>
    <property type="project" value="UniProtKB-KW"/>
</dbReference>
<protein>
    <recommendedName>
        <fullName evidence="4 11">Histidinol-phosphatase</fullName>
        <ecNumber evidence="4 11">3.1.3.15</ecNumber>
    </recommendedName>
</protein>
<dbReference type="PANTHER" id="PTHR43200">
    <property type="entry name" value="PHOSPHATASE"/>
    <property type="match status" value="1"/>
</dbReference>
<dbReference type="Gene3D" id="3.30.540.10">
    <property type="entry name" value="Fructose-1,6-Bisphosphatase, subunit A, domain 1"/>
    <property type="match status" value="1"/>
</dbReference>
<keyword evidence="9" id="KW-0368">Histidine biosynthesis</keyword>
<evidence type="ECO:0000256" key="8">
    <source>
        <dbReference type="ARBA" id="ARBA00022842"/>
    </source>
</evidence>
<dbReference type="InterPro" id="IPR051090">
    <property type="entry name" value="Inositol_monoP_superfamily"/>
</dbReference>
<comment type="catalytic activity">
    <reaction evidence="10">
        <text>L-histidinol phosphate + H2O = L-histidinol + phosphate</text>
        <dbReference type="Rhea" id="RHEA:14465"/>
        <dbReference type="ChEBI" id="CHEBI:15377"/>
        <dbReference type="ChEBI" id="CHEBI:43474"/>
        <dbReference type="ChEBI" id="CHEBI:57699"/>
        <dbReference type="ChEBI" id="CHEBI:57980"/>
        <dbReference type="EC" id="3.1.3.15"/>
    </reaction>
</comment>
<dbReference type="CDD" id="cd01641">
    <property type="entry name" value="Bacterial_IMPase_like_1"/>
    <property type="match status" value="1"/>
</dbReference>
<keyword evidence="8 12" id="KW-0460">Magnesium</keyword>
<dbReference type="SUPFAM" id="SSF56655">
    <property type="entry name" value="Carbohydrate phosphatase"/>
    <property type="match status" value="1"/>
</dbReference>
<dbReference type="InterPro" id="IPR020583">
    <property type="entry name" value="Inositol_monoP_metal-BS"/>
</dbReference>
<keyword evidence="7 13" id="KW-0378">Hydrolase</keyword>
<dbReference type="NCBIfam" id="TIGR02067">
    <property type="entry name" value="his_9_HisN"/>
    <property type="match status" value="1"/>
</dbReference>
<dbReference type="InterPro" id="IPR000760">
    <property type="entry name" value="Inositol_monophosphatase-like"/>
</dbReference>
<evidence type="ECO:0000256" key="2">
    <source>
        <dbReference type="ARBA" id="ARBA00004970"/>
    </source>
</evidence>
<dbReference type="Gene3D" id="3.40.190.80">
    <property type="match status" value="1"/>
</dbReference>
<evidence type="ECO:0000256" key="10">
    <source>
        <dbReference type="ARBA" id="ARBA00049158"/>
    </source>
</evidence>
<keyword evidence="5" id="KW-0028">Amino-acid biosynthesis</keyword>
<comment type="pathway">
    <text evidence="2">Amino-acid biosynthesis; L-histidine biosynthesis; L-histidine from 5-phospho-alpha-D-ribose 1-diphosphate: step 8/9.</text>
</comment>
<evidence type="ECO:0000256" key="3">
    <source>
        <dbReference type="ARBA" id="ARBA00009759"/>
    </source>
</evidence>
<reference evidence="13" key="1">
    <citation type="submission" date="2023-01" db="EMBL/GenBank/DDBJ databases">
        <title>Comparative genomic analysis of cold water coral derived Sulfitobacter faviae: insights into their metabolism and habitat adaptation.</title>
        <authorList>
            <person name="Guo Y."/>
            <person name="Lin S."/>
            <person name="Huang Z."/>
            <person name="Tang K."/>
            <person name="Wang X."/>
        </authorList>
    </citation>
    <scope>NUCLEOTIDE SEQUENCE</scope>
    <source>
        <strain evidence="13">SCSIO W_1865</strain>
    </source>
</reference>
<keyword evidence="6 12" id="KW-0479">Metal-binding</keyword>
<dbReference type="GO" id="GO:0000105">
    <property type="term" value="P:L-histidine biosynthetic process"/>
    <property type="evidence" value="ECO:0007669"/>
    <property type="project" value="UniProtKB-UniRule"/>
</dbReference>
<evidence type="ECO:0000256" key="7">
    <source>
        <dbReference type="ARBA" id="ARBA00022801"/>
    </source>
</evidence>
<dbReference type="PROSITE" id="PS00629">
    <property type="entry name" value="IMP_1"/>
    <property type="match status" value="1"/>
</dbReference>
<dbReference type="GO" id="GO:0004401">
    <property type="term" value="F:histidinol-phosphatase activity"/>
    <property type="evidence" value="ECO:0007669"/>
    <property type="project" value="UniProtKB-UniRule"/>
</dbReference>
<evidence type="ECO:0000313" key="14">
    <source>
        <dbReference type="Proteomes" id="UP001210770"/>
    </source>
</evidence>
<evidence type="ECO:0000256" key="6">
    <source>
        <dbReference type="ARBA" id="ARBA00022723"/>
    </source>
</evidence>
<feature type="binding site" evidence="12">
    <location>
        <position position="91"/>
    </location>
    <ligand>
        <name>Mg(2+)</name>
        <dbReference type="ChEBI" id="CHEBI:18420"/>
        <label>1</label>
        <note>catalytic</note>
    </ligand>
</feature>
<evidence type="ECO:0000256" key="9">
    <source>
        <dbReference type="ARBA" id="ARBA00023102"/>
    </source>
</evidence>
<comment type="similarity">
    <text evidence="3">Belongs to the inositol monophosphatase superfamily.</text>
</comment>
<evidence type="ECO:0000256" key="4">
    <source>
        <dbReference type="ARBA" id="ARBA00013085"/>
    </source>
</evidence>
<dbReference type="Pfam" id="PF00459">
    <property type="entry name" value="Inositol_P"/>
    <property type="match status" value="1"/>
</dbReference>
<dbReference type="EC" id="3.1.3.15" evidence="4 11"/>
<evidence type="ECO:0000313" key="13">
    <source>
        <dbReference type="EMBL" id="WCE69603.1"/>
    </source>
</evidence>
<dbReference type="InterPro" id="IPR011809">
    <property type="entry name" value="His_9_proposed"/>
</dbReference>
<name>A0AAX3LMV1_9RHOB</name>
<dbReference type="EMBL" id="CP116423">
    <property type="protein sequence ID" value="WCE69603.1"/>
    <property type="molecule type" value="Genomic_DNA"/>
</dbReference>
<feature type="binding site" evidence="12">
    <location>
        <position position="218"/>
    </location>
    <ligand>
        <name>Mg(2+)</name>
        <dbReference type="ChEBI" id="CHEBI:18420"/>
        <label>1</label>
        <note>catalytic</note>
    </ligand>
</feature>
<evidence type="ECO:0000256" key="5">
    <source>
        <dbReference type="ARBA" id="ARBA00022605"/>
    </source>
</evidence>
<accession>A0AAX3LMV1</accession>
<evidence type="ECO:0000256" key="11">
    <source>
        <dbReference type="NCBIfam" id="TIGR02067"/>
    </source>
</evidence>
<dbReference type="PANTHER" id="PTHR43200:SF6">
    <property type="entry name" value="3'(2'),5'-BISPHOSPHATE NUCLEOTIDASE"/>
    <property type="match status" value="1"/>
</dbReference>
<dbReference type="AlphaFoldDB" id="A0AAX3LMV1"/>
<feature type="binding site" evidence="12">
    <location>
        <position position="75"/>
    </location>
    <ligand>
        <name>Mg(2+)</name>
        <dbReference type="ChEBI" id="CHEBI:18420"/>
        <label>1</label>
        <note>catalytic</note>
    </ligand>
</feature>
<gene>
    <name evidence="13" type="primary">hisN</name>
    <name evidence="13" type="ORF">PL336_12425</name>
</gene>
<feature type="binding site" evidence="12">
    <location>
        <position position="94"/>
    </location>
    <ligand>
        <name>Mg(2+)</name>
        <dbReference type="ChEBI" id="CHEBI:18420"/>
        <label>1</label>
        <note>catalytic</note>
    </ligand>
</feature>
<evidence type="ECO:0000256" key="12">
    <source>
        <dbReference type="PIRSR" id="PIRSR600760-2"/>
    </source>
</evidence>
<dbReference type="RefSeq" id="WP_271687957.1">
    <property type="nucleotide sequence ID" value="NZ_CP116423.1"/>
</dbReference>
<feature type="binding site" evidence="12">
    <location>
        <position position="93"/>
    </location>
    <ligand>
        <name>Mg(2+)</name>
        <dbReference type="ChEBI" id="CHEBI:18420"/>
        <label>2</label>
    </ligand>
</feature>
<evidence type="ECO:0000256" key="1">
    <source>
        <dbReference type="ARBA" id="ARBA00001946"/>
    </source>
</evidence>
<organism evidence="13 14">
    <name type="scientific">Sulfitobacter faviae</name>
    <dbReference type="NCBI Taxonomy" id="1775881"/>
    <lineage>
        <taxon>Bacteria</taxon>
        <taxon>Pseudomonadati</taxon>
        <taxon>Pseudomonadota</taxon>
        <taxon>Alphaproteobacteria</taxon>
        <taxon>Rhodobacterales</taxon>
        <taxon>Roseobacteraceae</taxon>
        <taxon>Sulfitobacter</taxon>
    </lineage>
</organism>
<dbReference type="PRINTS" id="PR00377">
    <property type="entry name" value="IMPHPHTASES"/>
</dbReference>